<feature type="compositionally biased region" description="Low complexity" evidence="1">
    <location>
        <begin position="31"/>
        <end position="42"/>
    </location>
</feature>
<organism evidence="3 4">
    <name type="scientific">Flaviflexus ciconiae</name>
    <dbReference type="NCBI Taxonomy" id="2496867"/>
    <lineage>
        <taxon>Bacteria</taxon>
        <taxon>Bacillati</taxon>
        <taxon>Actinomycetota</taxon>
        <taxon>Actinomycetes</taxon>
        <taxon>Actinomycetales</taxon>
        <taxon>Actinomycetaceae</taxon>
        <taxon>Flaviflexus</taxon>
    </lineage>
</organism>
<dbReference type="EMBL" id="CP034593">
    <property type="protein sequence ID" value="AZQ77861.1"/>
    <property type="molecule type" value="Genomic_DNA"/>
</dbReference>
<keyword evidence="2" id="KW-0732">Signal</keyword>
<dbReference type="Proteomes" id="UP000280344">
    <property type="component" value="Chromosome"/>
</dbReference>
<evidence type="ECO:0000256" key="2">
    <source>
        <dbReference type="SAM" id="SignalP"/>
    </source>
</evidence>
<dbReference type="RefSeq" id="WP_126704663.1">
    <property type="nucleotide sequence ID" value="NZ_CP034593.1"/>
</dbReference>
<evidence type="ECO:0000313" key="3">
    <source>
        <dbReference type="EMBL" id="AZQ77861.1"/>
    </source>
</evidence>
<dbReference type="OrthoDB" id="3732226at2"/>
<name>A0A3Q9G8X5_9ACTO</name>
<evidence type="ECO:0000313" key="4">
    <source>
        <dbReference type="Proteomes" id="UP000280344"/>
    </source>
</evidence>
<evidence type="ECO:0000256" key="1">
    <source>
        <dbReference type="SAM" id="MobiDB-lite"/>
    </source>
</evidence>
<dbReference type="KEGG" id="flh:EJ997_11450"/>
<keyword evidence="4" id="KW-1185">Reference proteome</keyword>
<dbReference type="PROSITE" id="PS51257">
    <property type="entry name" value="PROKAR_LIPOPROTEIN"/>
    <property type="match status" value="1"/>
</dbReference>
<dbReference type="AlphaFoldDB" id="A0A3Q9G8X5"/>
<gene>
    <name evidence="3" type="ORF">EJ997_11450</name>
</gene>
<protein>
    <submittedName>
        <fullName evidence="3">Uncharacterized protein</fullName>
    </submittedName>
</protein>
<feature type="chain" id="PRO_5039332527" evidence="2">
    <location>
        <begin position="22"/>
        <end position="151"/>
    </location>
</feature>
<feature type="signal peptide" evidence="2">
    <location>
        <begin position="1"/>
        <end position="21"/>
    </location>
</feature>
<reference evidence="3 4" key="1">
    <citation type="submission" date="2018-12" db="EMBL/GenBank/DDBJ databases">
        <title>Complete genome sequence of Flaviflexus sp. H23T48.</title>
        <authorList>
            <person name="Bae J.-W."/>
            <person name="Lee J.-Y."/>
        </authorList>
    </citation>
    <scope>NUCLEOTIDE SEQUENCE [LARGE SCALE GENOMIC DNA]</scope>
    <source>
        <strain evidence="3 4">H23T48</strain>
    </source>
</reference>
<sequence>MKKIVPIVAVSLLLLSACQSSDPNNGSGDPAGTTTNSSGGTTATWSLISDDVTAESTTFDIGVMRIECASGETGTVLDPVIDYEDDRILIEARVETLADGANNCLANNVVPLTIELNEPIGERSLVDGVCHVPGGGIGGDCEGDGVRWPIP</sequence>
<feature type="region of interest" description="Disordered" evidence="1">
    <location>
        <begin position="21"/>
        <end position="42"/>
    </location>
</feature>
<proteinExistence type="predicted"/>
<accession>A0A3Q9G8X5</accession>